<dbReference type="KEGG" id="lbi:LEPBI_II0232"/>
<proteinExistence type="predicted"/>
<evidence type="ECO:0000259" key="1">
    <source>
        <dbReference type="Pfam" id="PF22043"/>
    </source>
</evidence>
<dbReference type="AlphaFoldDB" id="B0SU81"/>
<organism evidence="2 3">
    <name type="scientific">Leptospira biflexa serovar Patoc (strain Patoc 1 / ATCC 23582 / Paris)</name>
    <dbReference type="NCBI Taxonomy" id="456481"/>
    <lineage>
        <taxon>Bacteria</taxon>
        <taxon>Pseudomonadati</taxon>
        <taxon>Spirochaetota</taxon>
        <taxon>Spirochaetia</taxon>
        <taxon>Leptospirales</taxon>
        <taxon>Leptospiraceae</taxon>
        <taxon>Leptospira</taxon>
    </lineage>
</organism>
<dbReference type="InterPro" id="IPR053907">
    <property type="entry name" value="DUF6935"/>
</dbReference>
<evidence type="ECO:0000313" key="3">
    <source>
        <dbReference type="Proteomes" id="UP000001847"/>
    </source>
</evidence>
<keyword evidence="3" id="KW-1185">Reference proteome</keyword>
<sequence length="206" mass="22318">MPLDQRPLGFLPMKRIVSLLLVSFTVSLVAQNLTERKPVSFFGEPTTIEEFKTIQAATATTPEGAAAILVLAMSMYGKNPELGRKAVVLSVLSKNRQKSNKPTAVDGVDLGGSDAYLLGQLDKYKMLANGYWKGAEPSNGYSPTLPLTVETYTNPYSGDETTGKLKLFVATKGASSYRPVSVEKDVDGLWRAKEMSSLFVGMMPAK</sequence>
<protein>
    <recommendedName>
        <fullName evidence="1">DUF6935 domain-containing protein</fullName>
    </recommendedName>
</protein>
<reference evidence="2 3" key="1">
    <citation type="journal article" date="2008" name="PLoS ONE">
        <title>Genome sequence of the saprophyte Leptospira biflexa provides insights into the evolution of Leptospira and the pathogenesis of leptospirosis.</title>
        <authorList>
            <person name="Picardeau M."/>
            <person name="Bulach D.M."/>
            <person name="Bouchier C."/>
            <person name="Zuerner R.L."/>
            <person name="Zidane N."/>
            <person name="Wilson P.J."/>
            <person name="Creno S."/>
            <person name="Kuczek E.S."/>
            <person name="Bommezzadri S."/>
            <person name="Davis J.C."/>
            <person name="McGrath A."/>
            <person name="Johnson M.J."/>
            <person name="Boursaux-Eude C."/>
            <person name="Seemann T."/>
            <person name="Rouy Z."/>
            <person name="Coppel R.L."/>
            <person name="Rood J.I."/>
            <person name="Lajus A."/>
            <person name="Davies J.K."/>
            <person name="Medigue C."/>
            <person name="Adler B."/>
        </authorList>
    </citation>
    <scope>NUCLEOTIDE SEQUENCE [LARGE SCALE GENOMIC DNA]</scope>
    <source>
        <strain evidence="3">Patoc 1 / ATCC 23582 / Paris</strain>
    </source>
</reference>
<dbReference type="Proteomes" id="UP000001847">
    <property type="component" value="Chromosome II"/>
</dbReference>
<dbReference type="EMBL" id="CP000787">
    <property type="protein sequence ID" value="ABZ99765.1"/>
    <property type="molecule type" value="Genomic_DNA"/>
</dbReference>
<name>B0SU81_LEPBP</name>
<accession>B0SU81</accession>
<gene>
    <name evidence="2" type="ordered locus">LEPBI_II0232</name>
</gene>
<dbReference type="Pfam" id="PF22043">
    <property type="entry name" value="DUF6935"/>
    <property type="match status" value="1"/>
</dbReference>
<dbReference type="STRING" id="456481.LEPBI_II0232"/>
<evidence type="ECO:0000313" key="2">
    <source>
        <dbReference type="EMBL" id="ABZ99765.1"/>
    </source>
</evidence>
<dbReference type="HOGENOM" id="CLU_111558_0_0_12"/>
<feature type="domain" description="DUF6935" evidence="1">
    <location>
        <begin position="45"/>
        <end position="204"/>
    </location>
</feature>